<comment type="function">
    <text evidence="4">Required for resistance to DNA-damaging agents.</text>
</comment>
<gene>
    <name evidence="6" type="ORF">FCL40_05040</name>
</gene>
<comment type="subcellular location">
    <subcellularLocation>
        <location evidence="1">Cytoplasm</location>
    </subcellularLocation>
</comment>
<evidence type="ECO:0000259" key="5">
    <source>
        <dbReference type="Pfam" id="PF00582"/>
    </source>
</evidence>
<sequence>MYRTTLLLGALQGDVGLLRSKIRALSRSLVSPCRVIVHGESPPLQRFYLFDDDELAATAESYKASVVRWAQSLVAPLTSDRLAFTLEYVWTKNLSAERHRWESDGELLIVYCAGKRIPSPFRHVVEESQCPVLLLSDRPWHTPPLLLAGIDPFHKSDRPANMDIKIVNQALALSRALKGEITLVHSCYVPAYMVKYRSMIQSTHQQGVQEFITANGWRKLDWRLIQGEPTQALVHYCQSHRTDILVVGLVARGVWQRQITGSTSDGLLEILCCDLLMVPKEAQPSG</sequence>
<dbReference type="Pfam" id="PF00582">
    <property type="entry name" value="Usp"/>
    <property type="match status" value="1"/>
</dbReference>
<reference evidence="6 7" key="1">
    <citation type="submission" date="2019-04" db="EMBL/GenBank/DDBJ databases">
        <authorList>
            <person name="Hwang J.C."/>
        </authorList>
    </citation>
    <scope>NUCLEOTIDE SEQUENCE [LARGE SCALE GENOMIC DNA]</scope>
    <source>
        <strain evidence="6 7">IMCC35001</strain>
    </source>
</reference>
<comment type="similarity">
    <text evidence="2">Belongs to the universal stress protein A family.</text>
</comment>
<dbReference type="OrthoDB" id="239260at2"/>
<dbReference type="Proteomes" id="UP000305674">
    <property type="component" value="Unassembled WGS sequence"/>
</dbReference>
<organism evidence="6 7">
    <name type="scientific">Ferrimonas sediminicola</name>
    <dbReference type="NCBI Taxonomy" id="2569538"/>
    <lineage>
        <taxon>Bacteria</taxon>
        <taxon>Pseudomonadati</taxon>
        <taxon>Pseudomonadota</taxon>
        <taxon>Gammaproteobacteria</taxon>
        <taxon>Alteromonadales</taxon>
        <taxon>Ferrimonadaceae</taxon>
        <taxon>Ferrimonas</taxon>
    </lineage>
</organism>
<dbReference type="GO" id="GO:0005737">
    <property type="term" value="C:cytoplasm"/>
    <property type="evidence" value="ECO:0007669"/>
    <property type="project" value="UniProtKB-SubCell"/>
</dbReference>
<accession>A0A4U1BGQ0</accession>
<dbReference type="RefSeq" id="WP_136851965.1">
    <property type="nucleotide sequence ID" value="NZ_SWCI01000002.1"/>
</dbReference>
<keyword evidence="3" id="KW-0963">Cytoplasm</keyword>
<evidence type="ECO:0000256" key="4">
    <source>
        <dbReference type="ARBA" id="ARBA00037131"/>
    </source>
</evidence>
<protein>
    <submittedName>
        <fullName evidence="6">Universal stress protein</fullName>
    </submittedName>
</protein>
<proteinExistence type="inferred from homology"/>
<evidence type="ECO:0000313" key="6">
    <source>
        <dbReference type="EMBL" id="TKB50518.1"/>
    </source>
</evidence>
<evidence type="ECO:0000256" key="2">
    <source>
        <dbReference type="ARBA" id="ARBA00008791"/>
    </source>
</evidence>
<evidence type="ECO:0000256" key="1">
    <source>
        <dbReference type="ARBA" id="ARBA00004496"/>
    </source>
</evidence>
<dbReference type="PANTHER" id="PTHR47892:SF1">
    <property type="entry name" value="UNIVERSAL STRESS PROTEIN E"/>
    <property type="match status" value="1"/>
</dbReference>
<dbReference type="PANTHER" id="PTHR47892">
    <property type="entry name" value="UNIVERSAL STRESS PROTEIN E"/>
    <property type="match status" value="1"/>
</dbReference>
<dbReference type="EMBL" id="SWCI01000002">
    <property type="protein sequence ID" value="TKB50518.1"/>
    <property type="molecule type" value="Genomic_DNA"/>
</dbReference>
<evidence type="ECO:0000256" key="3">
    <source>
        <dbReference type="ARBA" id="ARBA00022490"/>
    </source>
</evidence>
<dbReference type="AlphaFoldDB" id="A0A4U1BGQ0"/>
<name>A0A4U1BGQ0_9GAMM</name>
<feature type="domain" description="UspA" evidence="5">
    <location>
        <begin position="165"/>
        <end position="279"/>
    </location>
</feature>
<keyword evidence="7" id="KW-1185">Reference proteome</keyword>
<dbReference type="SUPFAM" id="SSF52402">
    <property type="entry name" value="Adenine nucleotide alpha hydrolases-like"/>
    <property type="match status" value="1"/>
</dbReference>
<evidence type="ECO:0000313" key="7">
    <source>
        <dbReference type="Proteomes" id="UP000305674"/>
    </source>
</evidence>
<dbReference type="InterPro" id="IPR006016">
    <property type="entry name" value="UspA"/>
</dbReference>
<dbReference type="Gene3D" id="3.40.50.12370">
    <property type="match status" value="1"/>
</dbReference>
<comment type="caution">
    <text evidence="6">The sequence shown here is derived from an EMBL/GenBank/DDBJ whole genome shotgun (WGS) entry which is preliminary data.</text>
</comment>